<dbReference type="Proteomes" id="UP000594454">
    <property type="component" value="Chromosome 2"/>
</dbReference>
<keyword evidence="6" id="KW-0675">Receptor</keyword>
<feature type="transmembrane region" description="Helical" evidence="8">
    <location>
        <begin position="307"/>
        <end position="329"/>
    </location>
</feature>
<evidence type="ECO:0008006" key="12">
    <source>
        <dbReference type="Google" id="ProtNLM"/>
    </source>
</evidence>
<dbReference type="PANTHER" id="PTHR42643:SF41">
    <property type="entry name" value="IONOTROPIC RECEPTOR 20A-RELATED"/>
    <property type="match status" value="1"/>
</dbReference>
<evidence type="ECO:0000313" key="10">
    <source>
        <dbReference type="EMBL" id="CAD7081019.1"/>
    </source>
</evidence>
<dbReference type="InterPro" id="IPR052192">
    <property type="entry name" value="Insect_Ionotropic_Sensory_Rcpt"/>
</dbReference>
<evidence type="ECO:0000256" key="1">
    <source>
        <dbReference type="ARBA" id="ARBA00004651"/>
    </source>
</evidence>
<dbReference type="GO" id="GO:0005886">
    <property type="term" value="C:plasma membrane"/>
    <property type="evidence" value="ECO:0007669"/>
    <property type="project" value="UniProtKB-SubCell"/>
</dbReference>
<keyword evidence="5 8" id="KW-0472">Membrane</keyword>
<evidence type="ECO:0000256" key="4">
    <source>
        <dbReference type="ARBA" id="ARBA00022989"/>
    </source>
</evidence>
<keyword evidence="4 8" id="KW-1133">Transmembrane helix</keyword>
<reference evidence="10 11" key="1">
    <citation type="submission" date="2020-11" db="EMBL/GenBank/DDBJ databases">
        <authorList>
            <person name="Wallbank WR R."/>
            <person name="Pardo Diaz C."/>
            <person name="Kozak K."/>
            <person name="Martin S."/>
            <person name="Jiggins C."/>
            <person name="Moest M."/>
            <person name="Warren A I."/>
            <person name="Generalovic N T."/>
            <person name="Byers J.R.P. K."/>
            <person name="Montejo-Kovacevich G."/>
            <person name="Yen C E."/>
        </authorList>
    </citation>
    <scope>NUCLEOTIDE SEQUENCE [LARGE SCALE GENOMIC DNA]</scope>
</reference>
<protein>
    <recommendedName>
        <fullName evidence="12">Ionotropic receptor</fullName>
    </recommendedName>
</protein>
<sequence>MKVDKITFHISVLVLWIAMVRTEERLGEVISQLQQEYDFQCILYFIIEVTKNQRILVLDKIDSVGKDIPTLILNQTYVDLDIREEFNSNILSVVFITESNKDLALEVVTETLDANFHSKVIFDFFTETYSIVDLEVFMQWLWSERIINSLVIMNNHSYIFNPYPYLTITEIASDTALKPIFEGKLANLHKSNVTVIEVDGAPRTMKYIDRKGNIQHAGYIMKTILAFISKYNGTLYEHIPNITKDIPGITQHLNSRESDLLPLMAMGFEGNMRITNPVTSVDYCLIMPYQQELPRVYYLMLPFQTSVWILLIIALLILLLVLVVADILLGTNSYSAFQYAFFHVLRLITQQLHFRIRFLKNRWILVIHLLAILLFTLLGSLYQSELSSFYTKSVPAEQITYYSDLKKFDYKILVNPEVYDVANMLVALKMFPRSLLNYFTKDISSHKKLSQLNTDYGYLVGEDELKLFEELQDRSSTKYFFRSKICLMKTLICMAIQKDYPFEHILNDIILRMAESGLIEKWEKDFLYESIEARCFKMNLSYESSLRPLKIKDLYVAWLLFSVGILVGLFTFCGEKVRRLVSYKLKGNKGSLKRRR</sequence>
<feature type="chain" id="PRO_5030739033" description="Ionotropic receptor" evidence="9">
    <location>
        <begin position="23"/>
        <end position="596"/>
    </location>
</feature>
<organism evidence="10 11">
    <name type="scientific">Hermetia illucens</name>
    <name type="common">Black soldier fly</name>
    <dbReference type="NCBI Taxonomy" id="343691"/>
    <lineage>
        <taxon>Eukaryota</taxon>
        <taxon>Metazoa</taxon>
        <taxon>Ecdysozoa</taxon>
        <taxon>Arthropoda</taxon>
        <taxon>Hexapoda</taxon>
        <taxon>Insecta</taxon>
        <taxon>Pterygota</taxon>
        <taxon>Neoptera</taxon>
        <taxon>Endopterygota</taxon>
        <taxon>Diptera</taxon>
        <taxon>Brachycera</taxon>
        <taxon>Stratiomyomorpha</taxon>
        <taxon>Stratiomyidae</taxon>
        <taxon>Hermetiinae</taxon>
        <taxon>Hermetia</taxon>
    </lineage>
</organism>
<keyword evidence="11" id="KW-1185">Reference proteome</keyword>
<keyword evidence="2" id="KW-1003">Cell membrane</keyword>
<gene>
    <name evidence="10" type="ORF">HERILL_LOCUS4146</name>
</gene>
<comment type="subcellular location">
    <subcellularLocation>
        <location evidence="1">Cell membrane</location>
        <topology evidence="1">Multi-pass membrane protein</topology>
    </subcellularLocation>
</comment>
<evidence type="ECO:0000256" key="8">
    <source>
        <dbReference type="SAM" id="Phobius"/>
    </source>
</evidence>
<proteinExistence type="predicted"/>
<name>A0A7R8UI23_HERIL</name>
<dbReference type="PANTHER" id="PTHR42643">
    <property type="entry name" value="IONOTROPIC RECEPTOR 20A-RELATED"/>
    <property type="match status" value="1"/>
</dbReference>
<evidence type="ECO:0000256" key="7">
    <source>
        <dbReference type="ARBA" id="ARBA00023180"/>
    </source>
</evidence>
<feature type="signal peptide" evidence="9">
    <location>
        <begin position="1"/>
        <end position="22"/>
    </location>
</feature>
<evidence type="ECO:0000313" key="11">
    <source>
        <dbReference type="Proteomes" id="UP000594454"/>
    </source>
</evidence>
<dbReference type="EMBL" id="LR899010">
    <property type="protein sequence ID" value="CAD7081019.1"/>
    <property type="molecule type" value="Genomic_DNA"/>
</dbReference>
<dbReference type="SUPFAM" id="SSF53850">
    <property type="entry name" value="Periplasmic binding protein-like II"/>
    <property type="match status" value="1"/>
</dbReference>
<evidence type="ECO:0000256" key="6">
    <source>
        <dbReference type="ARBA" id="ARBA00023170"/>
    </source>
</evidence>
<keyword evidence="3 8" id="KW-0812">Transmembrane</keyword>
<feature type="transmembrane region" description="Helical" evidence="8">
    <location>
        <begin position="555"/>
        <end position="574"/>
    </location>
</feature>
<evidence type="ECO:0000256" key="9">
    <source>
        <dbReference type="SAM" id="SignalP"/>
    </source>
</evidence>
<accession>A0A7R8UI23</accession>
<dbReference type="InParanoid" id="A0A7R8UI23"/>
<evidence type="ECO:0000256" key="2">
    <source>
        <dbReference type="ARBA" id="ARBA00022475"/>
    </source>
</evidence>
<dbReference type="OrthoDB" id="8044407at2759"/>
<feature type="transmembrane region" description="Helical" evidence="8">
    <location>
        <begin position="363"/>
        <end position="382"/>
    </location>
</feature>
<evidence type="ECO:0000256" key="3">
    <source>
        <dbReference type="ARBA" id="ARBA00022692"/>
    </source>
</evidence>
<keyword evidence="9" id="KW-0732">Signal</keyword>
<evidence type="ECO:0000256" key="5">
    <source>
        <dbReference type="ARBA" id="ARBA00023136"/>
    </source>
</evidence>
<keyword evidence="7" id="KW-0325">Glycoprotein</keyword>
<dbReference type="AlphaFoldDB" id="A0A7R8UI23"/>